<dbReference type="PANTHER" id="PTHR48475:SF1">
    <property type="entry name" value="RNASE H TYPE-1 DOMAIN-CONTAINING PROTEIN"/>
    <property type="match status" value="1"/>
</dbReference>
<comment type="caution">
    <text evidence="1">The sequence shown here is derived from an EMBL/GenBank/DDBJ whole genome shotgun (WGS) entry which is preliminary data.</text>
</comment>
<protein>
    <recommendedName>
        <fullName evidence="3">Integrase catalytic domain-containing protein</fullName>
    </recommendedName>
</protein>
<evidence type="ECO:0000313" key="1">
    <source>
        <dbReference type="EMBL" id="RVW92725.1"/>
    </source>
</evidence>
<organism evidence="1 2">
    <name type="scientific">Vitis vinifera</name>
    <name type="common">Grape</name>
    <dbReference type="NCBI Taxonomy" id="29760"/>
    <lineage>
        <taxon>Eukaryota</taxon>
        <taxon>Viridiplantae</taxon>
        <taxon>Streptophyta</taxon>
        <taxon>Embryophyta</taxon>
        <taxon>Tracheophyta</taxon>
        <taxon>Spermatophyta</taxon>
        <taxon>Magnoliopsida</taxon>
        <taxon>eudicotyledons</taxon>
        <taxon>Gunneridae</taxon>
        <taxon>Pentapetalae</taxon>
        <taxon>rosids</taxon>
        <taxon>Vitales</taxon>
        <taxon>Vitaceae</taxon>
        <taxon>Viteae</taxon>
        <taxon>Vitis</taxon>
    </lineage>
</organism>
<dbReference type="SUPFAM" id="SSF53098">
    <property type="entry name" value="Ribonuclease H-like"/>
    <property type="match status" value="1"/>
</dbReference>
<dbReference type="GO" id="GO:0003676">
    <property type="term" value="F:nucleic acid binding"/>
    <property type="evidence" value="ECO:0007669"/>
    <property type="project" value="InterPro"/>
</dbReference>
<dbReference type="EMBL" id="QGNW01000135">
    <property type="protein sequence ID" value="RVW92725.1"/>
    <property type="molecule type" value="Genomic_DNA"/>
</dbReference>
<dbReference type="Gene3D" id="3.30.420.10">
    <property type="entry name" value="Ribonuclease H-like superfamily/Ribonuclease H"/>
    <property type="match status" value="2"/>
</dbReference>
<name>A0A438I7L9_VITVI</name>
<dbReference type="InterPro" id="IPR012337">
    <property type="entry name" value="RNaseH-like_sf"/>
</dbReference>
<dbReference type="AlphaFoldDB" id="A0A438I7L9"/>
<dbReference type="Proteomes" id="UP000288805">
    <property type="component" value="Unassembled WGS sequence"/>
</dbReference>
<evidence type="ECO:0008006" key="3">
    <source>
        <dbReference type="Google" id="ProtNLM"/>
    </source>
</evidence>
<reference evidence="1 2" key="1">
    <citation type="journal article" date="2018" name="PLoS Genet.">
        <title>Population sequencing reveals clonal diversity and ancestral inbreeding in the grapevine cultivar Chardonnay.</title>
        <authorList>
            <person name="Roach M.J."/>
            <person name="Johnson D.L."/>
            <person name="Bohlmann J."/>
            <person name="van Vuuren H.J."/>
            <person name="Jones S.J."/>
            <person name="Pretorius I.S."/>
            <person name="Schmidt S.A."/>
            <person name="Borneman A.R."/>
        </authorList>
    </citation>
    <scope>NUCLEOTIDE SEQUENCE [LARGE SCALE GENOMIC DNA]</scope>
    <source>
        <strain evidence="2">cv. Chardonnay</strain>
        <tissue evidence="1">Leaf</tissue>
    </source>
</reference>
<accession>A0A438I7L9</accession>
<gene>
    <name evidence="1" type="ORF">CK203_041572</name>
</gene>
<proteinExistence type="predicted"/>
<dbReference type="PANTHER" id="PTHR48475">
    <property type="entry name" value="RIBONUCLEASE H"/>
    <property type="match status" value="1"/>
</dbReference>
<evidence type="ECO:0000313" key="2">
    <source>
        <dbReference type="Proteomes" id="UP000288805"/>
    </source>
</evidence>
<sequence length="146" mass="16626">MIGKVSPNSSSGHQYILVAIDYFTKWVEAASYASLTTAKVAKFIESHIIYRYGIPHELILNRGTNGAVEAANKNIKRILRKMVKTSRDWLEKLPFALWAYRTSFRMSTRATPFSLVYSMEVVLLVEINVGSLTVALEHQITEMDWL</sequence>
<dbReference type="InterPro" id="IPR036397">
    <property type="entry name" value="RNaseH_sf"/>
</dbReference>